<organism evidence="1">
    <name type="scientific">viral metagenome</name>
    <dbReference type="NCBI Taxonomy" id="1070528"/>
    <lineage>
        <taxon>unclassified sequences</taxon>
        <taxon>metagenomes</taxon>
        <taxon>organismal metagenomes</taxon>
    </lineage>
</organism>
<reference evidence="1" key="1">
    <citation type="submission" date="2020-03" db="EMBL/GenBank/DDBJ databases">
        <title>The deep terrestrial virosphere.</title>
        <authorList>
            <person name="Holmfeldt K."/>
            <person name="Nilsson E."/>
            <person name="Simone D."/>
            <person name="Lopez-Fernandez M."/>
            <person name="Wu X."/>
            <person name="de Brujin I."/>
            <person name="Lundin D."/>
            <person name="Andersson A."/>
            <person name="Bertilsson S."/>
            <person name="Dopson M."/>
        </authorList>
    </citation>
    <scope>NUCLEOTIDE SEQUENCE</scope>
    <source>
        <strain evidence="1">TM448A00705</strain>
    </source>
</reference>
<gene>
    <name evidence="1" type="ORF">TM448A00705_0003</name>
</gene>
<proteinExistence type="predicted"/>
<accession>A0A6H1ZJE8</accession>
<name>A0A6H1ZJE8_9ZZZZ</name>
<protein>
    <submittedName>
        <fullName evidence="1">Uncharacterized protein</fullName>
    </submittedName>
</protein>
<dbReference type="EMBL" id="MT144050">
    <property type="protein sequence ID" value="QJA47589.1"/>
    <property type="molecule type" value="Genomic_DNA"/>
</dbReference>
<dbReference type="AlphaFoldDB" id="A0A6H1ZJE8"/>
<sequence>MPGIPIKLSPQECEIARAAAIEATDILPFLPWQHEKDTRTAKEWYFHDTLSWIAAMRCLNHVDSRIFVGHQTRNSNDWCIPLDEPGFQDVATWILTRPWDELPPWDAVETTWQVVGWMDALQVSKEGKWVQWPSRGGTARWWALPVAALASMETKENVRMDI</sequence>
<evidence type="ECO:0000313" key="1">
    <source>
        <dbReference type="EMBL" id="QJA47589.1"/>
    </source>
</evidence>